<evidence type="ECO:0000313" key="3">
    <source>
        <dbReference type="Proteomes" id="UP001163878"/>
    </source>
</evidence>
<dbReference type="InterPro" id="IPR004675">
    <property type="entry name" value="AhpD_core"/>
</dbReference>
<name>A0ABY6I827_STRPE</name>
<dbReference type="Proteomes" id="UP001163878">
    <property type="component" value="Chromosome"/>
</dbReference>
<dbReference type="Gene3D" id="1.20.1290.10">
    <property type="entry name" value="AhpD-like"/>
    <property type="match status" value="1"/>
</dbReference>
<dbReference type="Pfam" id="PF02627">
    <property type="entry name" value="CMD"/>
    <property type="match status" value="1"/>
</dbReference>
<dbReference type="NCBIfam" id="TIGR00778">
    <property type="entry name" value="ahpD_dom"/>
    <property type="match status" value="1"/>
</dbReference>
<keyword evidence="3" id="KW-1185">Reference proteome</keyword>
<sequence>MAGRNRGEVEAEIKETLGLVPHFFSRVPDDLLEHEWAIFKKLELGETLIPNKYKELIGVGLHSETKCHYCTLFHTEAAKLFGATDEEIQEAVHYAKTSLGWSAYINGIREDYDDFAKELEQIKEYIQSTAG</sequence>
<protein>
    <submittedName>
        <fullName evidence="2">Carboxymuconolactone decarboxylase family protein</fullName>
    </submittedName>
</protein>
<dbReference type="SUPFAM" id="SSF69118">
    <property type="entry name" value="AhpD-like"/>
    <property type="match status" value="1"/>
</dbReference>
<feature type="domain" description="Carboxymuconolactone decarboxylase-like" evidence="1">
    <location>
        <begin position="36"/>
        <end position="104"/>
    </location>
</feature>
<dbReference type="RefSeq" id="WP_264245172.1">
    <property type="nucleotide sequence ID" value="NZ_CP107567.1"/>
</dbReference>
<reference evidence="2" key="1">
    <citation type="submission" date="2022-10" db="EMBL/GenBank/DDBJ databases">
        <title>Cytochrome P450 Catalyzes Benzene Ring Formation in the Biosynthesis of Trialkyl-Substituted Aromatic Polyketides.</title>
        <authorList>
            <person name="Zhao E."/>
            <person name="Ge H."/>
        </authorList>
    </citation>
    <scope>NUCLEOTIDE SEQUENCE</scope>
    <source>
        <strain evidence="2">NA0869</strain>
    </source>
</reference>
<gene>
    <name evidence="2" type="ORF">OGH68_17850</name>
</gene>
<dbReference type="InterPro" id="IPR029032">
    <property type="entry name" value="AhpD-like"/>
</dbReference>
<evidence type="ECO:0000259" key="1">
    <source>
        <dbReference type="Pfam" id="PF02627"/>
    </source>
</evidence>
<evidence type="ECO:0000313" key="2">
    <source>
        <dbReference type="EMBL" id="UYQ63151.1"/>
    </source>
</evidence>
<accession>A0ABY6I827</accession>
<dbReference type="EMBL" id="CP107567">
    <property type="protein sequence ID" value="UYQ63151.1"/>
    <property type="molecule type" value="Genomic_DNA"/>
</dbReference>
<organism evidence="2 3">
    <name type="scientific">Streptomyces peucetius</name>
    <dbReference type="NCBI Taxonomy" id="1950"/>
    <lineage>
        <taxon>Bacteria</taxon>
        <taxon>Bacillati</taxon>
        <taxon>Actinomycetota</taxon>
        <taxon>Actinomycetes</taxon>
        <taxon>Kitasatosporales</taxon>
        <taxon>Streptomycetaceae</taxon>
        <taxon>Streptomyces</taxon>
    </lineage>
</organism>
<dbReference type="InterPro" id="IPR003779">
    <property type="entry name" value="CMD-like"/>
</dbReference>
<proteinExistence type="predicted"/>